<dbReference type="AlphaFoldDB" id="A0A5J4QSF5"/>
<dbReference type="InterPro" id="IPR011006">
    <property type="entry name" value="CheY-like_superfamily"/>
</dbReference>
<accession>A0A5J4QSF5</accession>
<dbReference type="SUPFAM" id="SSF52172">
    <property type="entry name" value="CheY-like"/>
    <property type="match status" value="1"/>
</dbReference>
<gene>
    <name evidence="1" type="ORF">EZS27_026637</name>
</gene>
<name>A0A5J4QSF5_9ZZZZ</name>
<evidence type="ECO:0000313" key="1">
    <source>
        <dbReference type="EMBL" id="KAA6323984.1"/>
    </source>
</evidence>
<protein>
    <recommendedName>
        <fullName evidence="2">Response regulatory domain-containing protein</fullName>
    </recommendedName>
</protein>
<sequence length="82" mass="9539">MKKNIEGLDSGADVYISKPFNADYLKTVIRNHIKNKKNMEEYYHRRFRKSCIKSDSIIILTFTKNSQNNTSKLRKNTGKPTG</sequence>
<dbReference type="EMBL" id="SNRY01002675">
    <property type="protein sequence ID" value="KAA6323984.1"/>
    <property type="molecule type" value="Genomic_DNA"/>
</dbReference>
<evidence type="ECO:0008006" key="2">
    <source>
        <dbReference type="Google" id="ProtNLM"/>
    </source>
</evidence>
<reference evidence="1" key="1">
    <citation type="submission" date="2019-03" db="EMBL/GenBank/DDBJ databases">
        <title>Single cell metagenomics reveals metabolic interactions within the superorganism composed of flagellate Streblomastix strix and complex community of Bacteroidetes bacteria on its surface.</title>
        <authorList>
            <person name="Treitli S.C."/>
            <person name="Kolisko M."/>
            <person name="Husnik F."/>
            <person name="Keeling P."/>
            <person name="Hampl V."/>
        </authorList>
    </citation>
    <scope>NUCLEOTIDE SEQUENCE</scope>
    <source>
        <strain evidence="1">STM</strain>
    </source>
</reference>
<comment type="caution">
    <text evidence="1">The sequence shown here is derived from an EMBL/GenBank/DDBJ whole genome shotgun (WGS) entry which is preliminary data.</text>
</comment>
<proteinExistence type="predicted"/>
<dbReference type="Gene3D" id="6.10.250.690">
    <property type="match status" value="1"/>
</dbReference>
<organism evidence="1">
    <name type="scientific">termite gut metagenome</name>
    <dbReference type="NCBI Taxonomy" id="433724"/>
    <lineage>
        <taxon>unclassified sequences</taxon>
        <taxon>metagenomes</taxon>
        <taxon>organismal metagenomes</taxon>
    </lineage>
</organism>